<proteinExistence type="predicted"/>
<feature type="transmembrane region" description="Helical" evidence="1">
    <location>
        <begin position="94"/>
        <end position="112"/>
    </location>
</feature>
<evidence type="ECO:0000313" key="3">
    <source>
        <dbReference type="EMBL" id="GIE98867.1"/>
    </source>
</evidence>
<dbReference type="EMBL" id="BOMV01000066">
    <property type="protein sequence ID" value="GIE98867.1"/>
    <property type="molecule type" value="Genomic_DNA"/>
</dbReference>
<evidence type="ECO:0000313" key="4">
    <source>
        <dbReference type="Proteomes" id="UP000636960"/>
    </source>
</evidence>
<feature type="transmembrane region" description="Helical" evidence="1">
    <location>
        <begin position="44"/>
        <end position="64"/>
    </location>
</feature>
<keyword evidence="1" id="KW-0812">Transmembrane</keyword>
<gene>
    <name evidence="3" type="ORF">Ari01nite_63320</name>
</gene>
<dbReference type="InterPro" id="IPR017850">
    <property type="entry name" value="Alkaline_phosphatase_core_sf"/>
</dbReference>
<dbReference type="RefSeq" id="WP_239163199.1">
    <property type="nucleotide sequence ID" value="NZ_BOMV01000066.1"/>
</dbReference>
<dbReference type="InterPro" id="IPR000917">
    <property type="entry name" value="Sulfatase_N"/>
</dbReference>
<feature type="transmembrane region" description="Helical" evidence="1">
    <location>
        <begin position="70"/>
        <end position="87"/>
    </location>
</feature>
<keyword evidence="1" id="KW-0472">Membrane</keyword>
<accession>A0A919K3Z5</accession>
<feature type="transmembrane region" description="Helical" evidence="1">
    <location>
        <begin position="147"/>
        <end position="174"/>
    </location>
</feature>
<dbReference type="Pfam" id="PF00884">
    <property type="entry name" value="Sulfatase"/>
    <property type="match status" value="1"/>
</dbReference>
<keyword evidence="1" id="KW-1133">Transmembrane helix</keyword>
<organism evidence="3 4">
    <name type="scientific">Paractinoplanes rishiriensis</name>
    <dbReference type="NCBI Taxonomy" id="1050105"/>
    <lineage>
        <taxon>Bacteria</taxon>
        <taxon>Bacillati</taxon>
        <taxon>Actinomycetota</taxon>
        <taxon>Actinomycetes</taxon>
        <taxon>Micromonosporales</taxon>
        <taxon>Micromonosporaceae</taxon>
        <taxon>Paractinoplanes</taxon>
    </lineage>
</organism>
<keyword evidence="4" id="KW-1185">Reference proteome</keyword>
<sequence length="576" mass="62718">MPQIDLDDAAQDNDLAEQASAPEPAPDPKPDKTRFFRTRGARRTLTILAGVLVFLALIFPNVVYRLTPLGFLRIPVEGAFLIGLLLLPTRARRIAGSVVGVLLGLLVLEKLLDMGFFAELNRPFDPVLDWVLFDDAFSFVVDSYGRAAAIGAVAALLLLVAAVLALTTWSVLRVGTLVGSFRRRSLYAAGGLAVAWATAFGLGLSITGTVPLAARSTATYAWDRVHQARAGLADEAEFAKEVRVDAFATTPPGQILAALRGKDVIFTFVESYGRSAIEHPGLAPLVNPVLERGAGQLAAAGFSARSGWLSSPTFGGGSWLAHATFESGLWINNQQRYRNLVSSERLTLTRAFQNAQWRTVSVMPGATRAWPEGKFYGYDAVWDSRNLGYQGPKFSWAPVPDQFTLKQLNTVEYQKPGRGPLMVQMPLVSSHTPWAPIPEYIEEWDRIGDGAVYAPMAEAGKKPKALWAEPKQVRPEYGRSIQYSLTSLINWIAQYGDENLVMVFLGDHQPSPIASGAGASHDVPITIVSQDPAVLDRVTDWNWVPGLRPAGDTPVWPMSAFRDRFLTAFSAKSPAS</sequence>
<evidence type="ECO:0000259" key="2">
    <source>
        <dbReference type="Pfam" id="PF00884"/>
    </source>
</evidence>
<feature type="transmembrane region" description="Helical" evidence="1">
    <location>
        <begin position="186"/>
        <end position="206"/>
    </location>
</feature>
<dbReference type="Proteomes" id="UP000636960">
    <property type="component" value="Unassembled WGS sequence"/>
</dbReference>
<reference evidence="3" key="1">
    <citation type="submission" date="2021-01" db="EMBL/GenBank/DDBJ databases">
        <title>Whole genome shotgun sequence of Actinoplanes rishiriensis NBRC 108556.</title>
        <authorList>
            <person name="Komaki H."/>
            <person name="Tamura T."/>
        </authorList>
    </citation>
    <scope>NUCLEOTIDE SEQUENCE</scope>
    <source>
        <strain evidence="3">NBRC 108556</strain>
    </source>
</reference>
<dbReference type="AlphaFoldDB" id="A0A919K3Z5"/>
<feature type="domain" description="Sulfatase N-terminal" evidence="2">
    <location>
        <begin position="336"/>
        <end position="512"/>
    </location>
</feature>
<evidence type="ECO:0000256" key="1">
    <source>
        <dbReference type="SAM" id="Phobius"/>
    </source>
</evidence>
<dbReference type="Gene3D" id="3.40.720.10">
    <property type="entry name" value="Alkaline Phosphatase, subunit A"/>
    <property type="match status" value="1"/>
</dbReference>
<protein>
    <recommendedName>
        <fullName evidence="2">Sulfatase N-terminal domain-containing protein</fullName>
    </recommendedName>
</protein>
<comment type="caution">
    <text evidence="3">The sequence shown here is derived from an EMBL/GenBank/DDBJ whole genome shotgun (WGS) entry which is preliminary data.</text>
</comment>
<name>A0A919K3Z5_9ACTN</name>
<dbReference type="SUPFAM" id="SSF53649">
    <property type="entry name" value="Alkaline phosphatase-like"/>
    <property type="match status" value="1"/>
</dbReference>